<evidence type="ECO:0000259" key="18">
    <source>
        <dbReference type="Pfam" id="PF00912"/>
    </source>
</evidence>
<keyword evidence="7" id="KW-0808">Transferase</keyword>
<feature type="domain" description="Penicillin-binding protein transpeptidase" evidence="17">
    <location>
        <begin position="402"/>
        <end position="625"/>
    </location>
</feature>
<dbReference type="Pfam" id="PF00905">
    <property type="entry name" value="Transpeptidase"/>
    <property type="match status" value="1"/>
</dbReference>
<dbReference type="GO" id="GO:0071555">
    <property type="term" value="P:cell wall organization"/>
    <property type="evidence" value="ECO:0007669"/>
    <property type="project" value="UniProtKB-KW"/>
</dbReference>
<protein>
    <submittedName>
        <fullName evidence="19">Penicillin-binding protein</fullName>
    </submittedName>
</protein>
<dbReference type="SUPFAM" id="SSF53955">
    <property type="entry name" value="Lysozyme-like"/>
    <property type="match status" value="1"/>
</dbReference>
<dbReference type="InterPro" id="IPR001460">
    <property type="entry name" value="PCN-bd_Tpept"/>
</dbReference>
<reference evidence="19 20" key="1">
    <citation type="submission" date="2019-09" db="EMBL/GenBank/DDBJ databases">
        <title>YIM 48816 draft genome.</title>
        <authorList>
            <person name="Jiang L."/>
        </authorList>
    </citation>
    <scope>NUCLEOTIDE SEQUENCE [LARGE SCALE GENOMIC DNA]</scope>
    <source>
        <strain evidence="19 20">YIM 48816</strain>
    </source>
</reference>
<accession>A0A6L3T864</accession>
<dbReference type="PANTHER" id="PTHR32282:SF33">
    <property type="entry name" value="PEPTIDOGLYCAN GLYCOSYLTRANSFERASE"/>
    <property type="match status" value="1"/>
</dbReference>
<dbReference type="UniPathway" id="UPA00219"/>
<dbReference type="Gene3D" id="1.10.3810.10">
    <property type="entry name" value="Biosynthetic peptidoglycan transglycosylase-like"/>
    <property type="match status" value="1"/>
</dbReference>
<feature type="region of interest" description="Disordered" evidence="15">
    <location>
        <begin position="1"/>
        <end position="79"/>
    </location>
</feature>
<evidence type="ECO:0000256" key="16">
    <source>
        <dbReference type="SAM" id="Phobius"/>
    </source>
</evidence>
<keyword evidence="20" id="KW-1185">Reference proteome</keyword>
<comment type="catalytic activity">
    <reaction evidence="14">
        <text>[GlcNAc-(1-&gt;4)-Mur2Ac(oyl-L-Ala-gamma-D-Glu-L-Lys-D-Ala-D-Ala)](n)-di-trans,octa-cis-undecaprenyl diphosphate + beta-D-GlcNAc-(1-&gt;4)-Mur2Ac(oyl-L-Ala-gamma-D-Glu-L-Lys-D-Ala-D-Ala)-di-trans,octa-cis-undecaprenyl diphosphate = [GlcNAc-(1-&gt;4)-Mur2Ac(oyl-L-Ala-gamma-D-Glu-L-Lys-D-Ala-D-Ala)](n+1)-di-trans,octa-cis-undecaprenyl diphosphate + di-trans,octa-cis-undecaprenyl diphosphate + H(+)</text>
        <dbReference type="Rhea" id="RHEA:23708"/>
        <dbReference type="Rhea" id="RHEA-COMP:9602"/>
        <dbReference type="Rhea" id="RHEA-COMP:9603"/>
        <dbReference type="ChEBI" id="CHEBI:15378"/>
        <dbReference type="ChEBI" id="CHEBI:58405"/>
        <dbReference type="ChEBI" id="CHEBI:60033"/>
        <dbReference type="ChEBI" id="CHEBI:78435"/>
        <dbReference type="EC" id="2.4.99.28"/>
    </reaction>
</comment>
<dbReference type="Proteomes" id="UP000474159">
    <property type="component" value="Unassembled WGS sequence"/>
</dbReference>
<evidence type="ECO:0000256" key="14">
    <source>
        <dbReference type="ARBA" id="ARBA00049902"/>
    </source>
</evidence>
<keyword evidence="6" id="KW-0328">Glycosyltransferase</keyword>
<organism evidence="19 20">
    <name type="scientific">Methylobacterium soli</name>
    <dbReference type="NCBI Taxonomy" id="553447"/>
    <lineage>
        <taxon>Bacteria</taxon>
        <taxon>Pseudomonadati</taxon>
        <taxon>Pseudomonadota</taxon>
        <taxon>Alphaproteobacteria</taxon>
        <taxon>Hyphomicrobiales</taxon>
        <taxon>Methylobacteriaceae</taxon>
        <taxon>Methylobacterium</taxon>
    </lineage>
</organism>
<dbReference type="InterPro" id="IPR036950">
    <property type="entry name" value="PBP_transglycosylase"/>
</dbReference>
<keyword evidence="12" id="KW-0961">Cell wall biogenesis/degradation</keyword>
<evidence type="ECO:0000313" key="20">
    <source>
        <dbReference type="Proteomes" id="UP000474159"/>
    </source>
</evidence>
<evidence type="ECO:0000256" key="12">
    <source>
        <dbReference type="ARBA" id="ARBA00023316"/>
    </source>
</evidence>
<feature type="compositionally biased region" description="Gly residues" evidence="15">
    <location>
        <begin position="39"/>
        <end position="52"/>
    </location>
</feature>
<keyword evidence="16" id="KW-0472">Membrane</keyword>
<feature type="domain" description="Glycosyl transferase family 51" evidence="18">
    <location>
        <begin position="143"/>
        <end position="310"/>
    </location>
</feature>
<evidence type="ECO:0000256" key="15">
    <source>
        <dbReference type="SAM" id="MobiDB-lite"/>
    </source>
</evidence>
<keyword evidence="8" id="KW-0378">Hydrolase</keyword>
<dbReference type="InterPro" id="IPR050396">
    <property type="entry name" value="Glycosyltr_51/Transpeptidase"/>
</dbReference>
<dbReference type="GO" id="GO:0008658">
    <property type="term" value="F:penicillin binding"/>
    <property type="evidence" value="ECO:0007669"/>
    <property type="project" value="InterPro"/>
</dbReference>
<comment type="similarity">
    <text evidence="2">In the C-terminal section; belongs to the transpeptidase family.</text>
</comment>
<evidence type="ECO:0000256" key="3">
    <source>
        <dbReference type="ARBA" id="ARBA00007739"/>
    </source>
</evidence>
<feature type="region of interest" description="Disordered" evidence="15">
    <location>
        <begin position="702"/>
        <end position="741"/>
    </location>
</feature>
<evidence type="ECO:0000256" key="8">
    <source>
        <dbReference type="ARBA" id="ARBA00022801"/>
    </source>
</evidence>
<evidence type="ECO:0000256" key="5">
    <source>
        <dbReference type="ARBA" id="ARBA00022670"/>
    </source>
</evidence>
<dbReference type="GO" id="GO:0006508">
    <property type="term" value="P:proteolysis"/>
    <property type="evidence" value="ECO:0007669"/>
    <property type="project" value="UniProtKB-KW"/>
</dbReference>
<dbReference type="GO" id="GO:0008955">
    <property type="term" value="F:peptidoglycan glycosyltransferase activity"/>
    <property type="evidence" value="ECO:0007669"/>
    <property type="project" value="UniProtKB-EC"/>
</dbReference>
<comment type="pathway">
    <text evidence="1">Cell wall biogenesis; peptidoglycan biosynthesis.</text>
</comment>
<evidence type="ECO:0000256" key="7">
    <source>
        <dbReference type="ARBA" id="ARBA00022679"/>
    </source>
</evidence>
<feature type="compositionally biased region" description="Basic and acidic residues" evidence="15">
    <location>
        <begin position="28"/>
        <end position="38"/>
    </location>
</feature>
<keyword evidence="10" id="KW-0573">Peptidoglycan synthesis</keyword>
<dbReference type="FunFam" id="1.10.3810.10:FF:000001">
    <property type="entry name" value="Penicillin-binding protein 1A"/>
    <property type="match status" value="1"/>
</dbReference>
<dbReference type="RefSeq" id="WP_150996408.1">
    <property type="nucleotide sequence ID" value="NZ_BPQY01000681.1"/>
</dbReference>
<dbReference type="Gene3D" id="3.40.710.10">
    <property type="entry name" value="DD-peptidase/beta-lactamase superfamily"/>
    <property type="match status" value="1"/>
</dbReference>
<sequence>MANGRGRAGRGEPNFDVPEGRAAVAGDLDLRLSREDRPGGGVAKRAGGGGQDQRGRASAPAPRGNGRRASSPAPRKGKRRGSFLGRLAYAGVVLGLWGVIGLAGLVAYHASQLPPIDQLSVPKRPPNIAILASDGSLLANRGETGGRVVSIKELPPYLPRAFVAIEDRRFYGHLGVDPVGIARAIGQNLTRRGVAQGGSTLTQQLAKNLFLTPERSASRKIQEAILALWLEHKYTKDEILELYLNRVYFGAGAYGVEAAAQRYFGKPAKSVSLAEAAMLGGLVQAPSRLAPNRNLPAAQARAAQVFAAMQELGFAKPQDVKVALAQPARPASSRGGGSANYVADLVMDVLDDFVPKFDSDIVVQTTVDTTLQGVAEKALVDELNTKGGRYNVGQGALVSMRPDGAIRALIGGRDYAQSQFNRATSAKRQPGSSFKPFVYLAAVEKGATPDTVREDAPIRIGTWQPENYSHQYEGAVTLRTALALSLNTVAVRLGQEVGPKAVVQTAQRLGITSPLQANGSIALGTSEVTPLEMVGAYGAFGNGGIGVIPYVVSTVKAADGKVLYKRGEGGLGRVIDANAVGMMNAMMHETFVIGTAKKGDIAGWDLAGKTGTSQDFRDAWFIGYSGTLVTGIWLGNDDSEPTKKASGGNLPVEIWKTYMSVALKGQTPVPLPGMNRWRKAPETTASVASASPGGLLGTLIGEAPQAAAPPVAQPRPSAGTRARGPSQDDRNFLEKLFGIGE</sequence>
<evidence type="ECO:0000256" key="6">
    <source>
        <dbReference type="ARBA" id="ARBA00022676"/>
    </source>
</evidence>
<dbReference type="OrthoDB" id="9766909at2"/>
<keyword evidence="4" id="KW-0121">Carboxypeptidase</keyword>
<comment type="caution">
    <text evidence="19">The sequence shown here is derived from an EMBL/GenBank/DDBJ whole genome shotgun (WGS) entry which is preliminary data.</text>
</comment>
<evidence type="ECO:0000259" key="17">
    <source>
        <dbReference type="Pfam" id="PF00905"/>
    </source>
</evidence>
<evidence type="ECO:0000256" key="10">
    <source>
        <dbReference type="ARBA" id="ARBA00022984"/>
    </source>
</evidence>
<dbReference type="InterPro" id="IPR023346">
    <property type="entry name" value="Lysozyme-like_dom_sf"/>
</dbReference>
<evidence type="ECO:0000256" key="11">
    <source>
        <dbReference type="ARBA" id="ARBA00023268"/>
    </source>
</evidence>
<dbReference type="NCBIfam" id="TIGR02074">
    <property type="entry name" value="PBP_1a_fam"/>
    <property type="match status" value="1"/>
</dbReference>
<dbReference type="GO" id="GO:0008360">
    <property type="term" value="P:regulation of cell shape"/>
    <property type="evidence" value="ECO:0007669"/>
    <property type="project" value="UniProtKB-KW"/>
</dbReference>
<name>A0A6L3T864_9HYPH</name>
<feature type="transmembrane region" description="Helical" evidence="16">
    <location>
        <begin position="87"/>
        <end position="110"/>
    </location>
</feature>
<keyword evidence="5" id="KW-0645">Protease</keyword>
<dbReference type="PANTHER" id="PTHR32282">
    <property type="entry name" value="BINDING PROTEIN TRANSPEPTIDASE, PUTATIVE-RELATED"/>
    <property type="match status" value="1"/>
</dbReference>
<evidence type="ECO:0000256" key="1">
    <source>
        <dbReference type="ARBA" id="ARBA00004752"/>
    </source>
</evidence>
<keyword evidence="16" id="KW-0812">Transmembrane</keyword>
<dbReference type="InterPro" id="IPR012338">
    <property type="entry name" value="Beta-lactam/transpept-like"/>
</dbReference>
<comment type="similarity">
    <text evidence="3">In the N-terminal section; belongs to the glycosyltransferase 51 family.</text>
</comment>
<keyword evidence="11" id="KW-0511">Multifunctional enzyme</keyword>
<proteinExistence type="inferred from homology"/>
<evidence type="ECO:0000313" key="19">
    <source>
        <dbReference type="EMBL" id="KAB1081771.1"/>
    </source>
</evidence>
<evidence type="ECO:0000256" key="4">
    <source>
        <dbReference type="ARBA" id="ARBA00022645"/>
    </source>
</evidence>
<keyword evidence="9" id="KW-0133">Cell shape</keyword>
<evidence type="ECO:0000256" key="9">
    <source>
        <dbReference type="ARBA" id="ARBA00022960"/>
    </source>
</evidence>
<dbReference type="GO" id="GO:0030288">
    <property type="term" value="C:outer membrane-bounded periplasmic space"/>
    <property type="evidence" value="ECO:0007669"/>
    <property type="project" value="TreeGrafter"/>
</dbReference>
<evidence type="ECO:0000256" key="2">
    <source>
        <dbReference type="ARBA" id="ARBA00007090"/>
    </source>
</evidence>
<dbReference type="InterPro" id="IPR001264">
    <property type="entry name" value="Glyco_trans_51"/>
</dbReference>
<gene>
    <name evidence="19" type="ORF">F6X53_01350</name>
</gene>
<dbReference type="GO" id="GO:0009002">
    <property type="term" value="F:serine-type D-Ala-D-Ala carboxypeptidase activity"/>
    <property type="evidence" value="ECO:0007669"/>
    <property type="project" value="UniProtKB-EC"/>
</dbReference>
<keyword evidence="16" id="KW-1133">Transmembrane helix</keyword>
<comment type="catalytic activity">
    <reaction evidence="13">
        <text>Preferential cleavage: (Ac)2-L-Lys-D-Ala-|-D-Ala. Also transpeptidation of peptidyl-alanyl moieties that are N-acyl substituents of D-alanine.</text>
        <dbReference type="EC" id="3.4.16.4"/>
    </reaction>
</comment>
<evidence type="ECO:0000256" key="13">
    <source>
        <dbReference type="ARBA" id="ARBA00034000"/>
    </source>
</evidence>
<dbReference type="AlphaFoldDB" id="A0A6L3T864"/>
<dbReference type="Pfam" id="PF00912">
    <property type="entry name" value="Transgly"/>
    <property type="match status" value="1"/>
</dbReference>
<dbReference type="GO" id="GO:0009252">
    <property type="term" value="P:peptidoglycan biosynthetic process"/>
    <property type="evidence" value="ECO:0007669"/>
    <property type="project" value="UniProtKB-UniPathway"/>
</dbReference>
<dbReference type="SUPFAM" id="SSF56601">
    <property type="entry name" value="beta-lactamase/transpeptidase-like"/>
    <property type="match status" value="1"/>
</dbReference>
<feature type="compositionally biased region" description="Low complexity" evidence="15">
    <location>
        <begin position="703"/>
        <end position="716"/>
    </location>
</feature>
<dbReference type="EMBL" id="VZZK01000001">
    <property type="protein sequence ID" value="KAB1081771.1"/>
    <property type="molecule type" value="Genomic_DNA"/>
</dbReference>